<feature type="compositionally biased region" description="Basic and acidic residues" evidence="1">
    <location>
        <begin position="32"/>
        <end position="44"/>
    </location>
</feature>
<evidence type="ECO:0000256" key="1">
    <source>
        <dbReference type="SAM" id="MobiDB-lite"/>
    </source>
</evidence>
<dbReference type="AlphaFoldDB" id="A0A158QH28"/>
<protein>
    <submittedName>
        <fullName evidence="2">ICA69 domain-containing protein</fullName>
    </submittedName>
</protein>
<proteinExistence type="predicted"/>
<accession>A0A158QH28</accession>
<organism evidence="2">
    <name type="scientific">Rodentolepis nana</name>
    <name type="common">Dwarf tapeworm</name>
    <name type="synonym">Hymenolepis nana</name>
    <dbReference type="NCBI Taxonomy" id="102285"/>
    <lineage>
        <taxon>Eukaryota</taxon>
        <taxon>Metazoa</taxon>
        <taxon>Spiralia</taxon>
        <taxon>Lophotrochozoa</taxon>
        <taxon>Platyhelminthes</taxon>
        <taxon>Cestoda</taxon>
        <taxon>Eucestoda</taxon>
        <taxon>Cyclophyllidea</taxon>
        <taxon>Hymenolepididae</taxon>
        <taxon>Rodentolepis</taxon>
    </lineage>
</organism>
<reference evidence="2" key="1">
    <citation type="submission" date="2016-04" db="UniProtKB">
        <authorList>
            <consortium name="WormBaseParasite"/>
        </authorList>
    </citation>
    <scope>IDENTIFICATION</scope>
</reference>
<dbReference type="WBParaSite" id="HNAJ_0000132401-mRNA-1">
    <property type="protein sequence ID" value="HNAJ_0000132401-mRNA-1"/>
    <property type="gene ID" value="HNAJ_0000132401"/>
</dbReference>
<feature type="compositionally biased region" description="Gly residues" evidence="1">
    <location>
        <begin position="46"/>
        <end position="55"/>
    </location>
</feature>
<evidence type="ECO:0000313" key="2">
    <source>
        <dbReference type="WBParaSite" id="HNAJ_0000132401-mRNA-1"/>
    </source>
</evidence>
<dbReference type="STRING" id="102285.A0A158QH28"/>
<feature type="region of interest" description="Disordered" evidence="1">
    <location>
        <begin position="1"/>
        <end position="70"/>
    </location>
</feature>
<name>A0A158QH28_RODNA</name>
<sequence length="282" mass="28927">LELPFILTHPNPEPNPALLESESGIPTDSILDDFHFTEAGRPGDESSGGEGGGGSFSVPPTPASLSLQPSYNGGPSASAIVPISATSTAIVSTAAASKPQMGLLAKRAAATNVNGSGSGLNGERKSPPHIAEFLRASEMPDGMAAFASPLPQSQQTSGIVNGSGTMTTSNEAVDALDSFLWGFVEPQQGAASSNGLANGRCVQGSLSASASPALMSSSVAADPVHQSLASNALVPRNSTSVSMVSPQTSQILDTDDLIFEDFARLRLMEQQQKQQHQQSTSH</sequence>